<evidence type="ECO:0000256" key="3">
    <source>
        <dbReference type="ARBA" id="ARBA00022679"/>
    </source>
</evidence>
<evidence type="ECO:0000256" key="6">
    <source>
        <dbReference type="ARBA" id="ARBA00022741"/>
    </source>
</evidence>
<dbReference type="Gene3D" id="3.30.460.10">
    <property type="entry name" value="Beta Polymerase, domain 2"/>
    <property type="match status" value="1"/>
</dbReference>
<evidence type="ECO:0000313" key="11">
    <source>
        <dbReference type="EMBL" id="UUC18164.1"/>
    </source>
</evidence>
<accession>A0AAJ5IIZ5</accession>
<dbReference type="GO" id="GO:0016779">
    <property type="term" value="F:nucleotidyltransferase activity"/>
    <property type="evidence" value="ECO:0007669"/>
    <property type="project" value="UniProtKB-KW"/>
</dbReference>
<evidence type="ECO:0000256" key="5">
    <source>
        <dbReference type="ARBA" id="ARBA00022723"/>
    </source>
</evidence>
<evidence type="ECO:0000256" key="1">
    <source>
        <dbReference type="ARBA" id="ARBA00001946"/>
    </source>
</evidence>
<dbReference type="InterPro" id="IPR002934">
    <property type="entry name" value="Polymerase_NTP_transf_dom"/>
</dbReference>
<sequence length="124" mass="13774">MAYPKQQGAEFAFCPLLSVDLEKGMRPTDAIRGREGEIRRLIEAYGFIEPKLFGSAARGDDHEGSDLDLLATIPPAMAGKISLFDIAELEDELQAMLGVPVDFHVCNNMPEHLRQSIEREMVTL</sequence>
<keyword evidence="5" id="KW-0479">Metal-binding</keyword>
<organism evidence="11 12">
    <name type="scientific">Pseudomonas asiatica</name>
    <dbReference type="NCBI Taxonomy" id="2219225"/>
    <lineage>
        <taxon>Bacteria</taxon>
        <taxon>Pseudomonadati</taxon>
        <taxon>Pseudomonadota</taxon>
        <taxon>Gammaproteobacteria</taxon>
        <taxon>Pseudomonadales</taxon>
        <taxon>Pseudomonadaceae</taxon>
        <taxon>Pseudomonas</taxon>
    </lineage>
</organism>
<evidence type="ECO:0000256" key="2">
    <source>
        <dbReference type="ARBA" id="ARBA00022649"/>
    </source>
</evidence>
<protein>
    <submittedName>
        <fullName evidence="11">Nucleotidyltransferase domain-containing protein</fullName>
    </submittedName>
</protein>
<evidence type="ECO:0000259" key="10">
    <source>
        <dbReference type="Pfam" id="PF01909"/>
    </source>
</evidence>
<dbReference type="PANTHER" id="PTHR33571:SF12">
    <property type="entry name" value="BSL3053 PROTEIN"/>
    <property type="match status" value="1"/>
</dbReference>
<evidence type="ECO:0000313" key="12">
    <source>
        <dbReference type="Proteomes" id="UP001058744"/>
    </source>
</evidence>
<name>A0AAJ5IIZ5_9PSED</name>
<dbReference type="InterPro" id="IPR043519">
    <property type="entry name" value="NT_sf"/>
</dbReference>
<dbReference type="GO" id="GO:0005524">
    <property type="term" value="F:ATP binding"/>
    <property type="evidence" value="ECO:0007669"/>
    <property type="project" value="UniProtKB-KW"/>
</dbReference>
<proteinExistence type="inferred from homology"/>
<dbReference type="Pfam" id="PF01909">
    <property type="entry name" value="NTP_transf_2"/>
    <property type="match status" value="1"/>
</dbReference>
<gene>
    <name evidence="11" type="ORF">NOV18_23380</name>
</gene>
<evidence type="ECO:0000256" key="7">
    <source>
        <dbReference type="ARBA" id="ARBA00022840"/>
    </source>
</evidence>
<keyword evidence="3" id="KW-0808">Transferase</keyword>
<dbReference type="EMBL" id="CP101700">
    <property type="protein sequence ID" value="UUC18164.1"/>
    <property type="molecule type" value="Genomic_DNA"/>
</dbReference>
<keyword evidence="6" id="KW-0547">Nucleotide-binding</keyword>
<dbReference type="SUPFAM" id="SSF81301">
    <property type="entry name" value="Nucleotidyltransferase"/>
    <property type="match status" value="1"/>
</dbReference>
<dbReference type="GO" id="GO:0046872">
    <property type="term" value="F:metal ion binding"/>
    <property type="evidence" value="ECO:0007669"/>
    <property type="project" value="UniProtKB-KW"/>
</dbReference>
<dbReference type="InterPro" id="IPR052038">
    <property type="entry name" value="Type-VII_TA_antitoxin"/>
</dbReference>
<keyword evidence="2" id="KW-1277">Toxin-antitoxin system</keyword>
<dbReference type="AlphaFoldDB" id="A0AAJ5IIZ5"/>
<dbReference type="CDD" id="cd05403">
    <property type="entry name" value="NT_KNTase_like"/>
    <property type="match status" value="1"/>
</dbReference>
<evidence type="ECO:0000256" key="4">
    <source>
        <dbReference type="ARBA" id="ARBA00022695"/>
    </source>
</evidence>
<keyword evidence="4" id="KW-0548">Nucleotidyltransferase</keyword>
<evidence type="ECO:0000256" key="8">
    <source>
        <dbReference type="ARBA" id="ARBA00022842"/>
    </source>
</evidence>
<reference evidence="11" key="1">
    <citation type="submission" date="2022-07" db="EMBL/GenBank/DDBJ databases">
        <title>Complete genome of MD9.</title>
        <authorList>
            <person name="Cao G."/>
        </authorList>
    </citation>
    <scope>NUCLEOTIDE SEQUENCE</scope>
    <source>
        <strain evidence="11">MD9</strain>
    </source>
</reference>
<dbReference type="PANTHER" id="PTHR33571">
    <property type="entry name" value="SSL8005 PROTEIN"/>
    <property type="match status" value="1"/>
</dbReference>
<keyword evidence="7" id="KW-0067">ATP-binding</keyword>
<evidence type="ECO:0000256" key="9">
    <source>
        <dbReference type="ARBA" id="ARBA00038276"/>
    </source>
</evidence>
<keyword evidence="8" id="KW-0460">Magnesium</keyword>
<feature type="domain" description="Polymerase nucleotidyl transferase" evidence="10">
    <location>
        <begin position="52"/>
        <end position="121"/>
    </location>
</feature>
<comment type="similarity">
    <text evidence="9">Belongs to the MntA antitoxin family.</text>
</comment>
<comment type="cofactor">
    <cofactor evidence="1">
        <name>Mg(2+)</name>
        <dbReference type="ChEBI" id="CHEBI:18420"/>
    </cofactor>
</comment>
<dbReference type="Proteomes" id="UP001058744">
    <property type="component" value="Chromosome"/>
</dbReference>
<dbReference type="RefSeq" id="WP_236166698.1">
    <property type="nucleotide sequence ID" value="NZ_CP101700.1"/>
</dbReference>